<name>A0A2H6K8W1_9APIC</name>
<dbReference type="AlphaFoldDB" id="A0A2H6K8W1"/>
<gene>
    <name evidence="1" type="ORF">BOVATA_009290</name>
</gene>
<protein>
    <submittedName>
        <fullName evidence="1">Extracellular matrix-binding ebh, putative</fullName>
    </submittedName>
</protein>
<dbReference type="EMBL" id="BDSA01000001">
    <property type="protein sequence ID" value="GBE59436.1"/>
    <property type="molecule type" value="Genomic_DNA"/>
</dbReference>
<sequence>MDRDLKVDLRTVKKKIKTEIGSVLTNMNVLKLDALVKSDLKLLKDKITKLREQVESSNVDGKGTGIVGKQLKDLKDQYDMLDKITHNGGTSIVEQTKGLEGKFKTMIQGSLDTKLKEVTQAIGTLGEKFGVSGDLNNFEKIFGHIKSKVGEIKGNGQKGRIKGIDGIVARFKAYVTGVGENMRKEMAGTGTVHGWLDKILTSETPKLHDAFREQTKEKLKVAGVYNQAKTDSTFTGATTGKLADGLMSLKRLIEKYADVLDRKIIDGGKNEFVTGLVGMVYSHVSNYGSRPDRTHLIHTVEAVLAALTAYARRAAEEINSLLLSIPDKGRGRKPSDLSKSLVASRSSHFVILRFDRSRVVLGETLRQTPPLECRCVTAKGIVLSTIQIENYYSKY</sequence>
<keyword evidence="2" id="KW-1185">Reference proteome</keyword>
<reference evidence="1 2" key="1">
    <citation type="journal article" date="2017" name="BMC Genomics">
        <title>Whole-genome assembly of Babesia ovata and comparative genomics between closely related pathogens.</title>
        <authorList>
            <person name="Yamagishi J."/>
            <person name="Asada M."/>
            <person name="Hakimi H."/>
            <person name="Tanaka T.Q."/>
            <person name="Sugimoto C."/>
            <person name="Kawazu S."/>
        </authorList>
    </citation>
    <scope>NUCLEOTIDE SEQUENCE [LARGE SCALE GENOMIC DNA]</scope>
    <source>
        <strain evidence="1 2">Miyake</strain>
    </source>
</reference>
<organism evidence="1 2">
    <name type="scientific">Babesia ovata</name>
    <dbReference type="NCBI Taxonomy" id="189622"/>
    <lineage>
        <taxon>Eukaryota</taxon>
        <taxon>Sar</taxon>
        <taxon>Alveolata</taxon>
        <taxon>Apicomplexa</taxon>
        <taxon>Aconoidasida</taxon>
        <taxon>Piroplasmida</taxon>
        <taxon>Babesiidae</taxon>
        <taxon>Babesia</taxon>
    </lineage>
</organism>
<dbReference type="VEuPathDB" id="PiroplasmaDB:BOVATA_009290"/>
<dbReference type="Proteomes" id="UP000236319">
    <property type="component" value="Unassembled WGS sequence"/>
</dbReference>
<proteinExistence type="predicted"/>
<accession>A0A2H6K8W1</accession>
<comment type="caution">
    <text evidence="1">The sequence shown here is derived from an EMBL/GenBank/DDBJ whole genome shotgun (WGS) entry which is preliminary data.</text>
</comment>
<dbReference type="OrthoDB" id="365660at2759"/>
<dbReference type="GeneID" id="39873206"/>
<dbReference type="RefSeq" id="XP_028865679.1">
    <property type="nucleotide sequence ID" value="XM_029009846.1"/>
</dbReference>
<evidence type="ECO:0000313" key="2">
    <source>
        <dbReference type="Proteomes" id="UP000236319"/>
    </source>
</evidence>
<evidence type="ECO:0000313" key="1">
    <source>
        <dbReference type="EMBL" id="GBE59436.1"/>
    </source>
</evidence>